<dbReference type="OrthoDB" id="4062651at2759"/>
<feature type="domain" description="WIF" evidence="4">
    <location>
        <begin position="26"/>
        <end position="157"/>
    </location>
</feature>
<organism evidence="5 6">
    <name type="scientific">Candidula unifasciata</name>
    <dbReference type="NCBI Taxonomy" id="100452"/>
    <lineage>
        <taxon>Eukaryota</taxon>
        <taxon>Metazoa</taxon>
        <taxon>Spiralia</taxon>
        <taxon>Lophotrochozoa</taxon>
        <taxon>Mollusca</taxon>
        <taxon>Gastropoda</taxon>
        <taxon>Heterobranchia</taxon>
        <taxon>Euthyneura</taxon>
        <taxon>Panpulmonata</taxon>
        <taxon>Eupulmonata</taxon>
        <taxon>Stylommatophora</taxon>
        <taxon>Helicina</taxon>
        <taxon>Helicoidea</taxon>
        <taxon>Geomitridae</taxon>
        <taxon>Candidula</taxon>
    </lineage>
</organism>
<evidence type="ECO:0000256" key="3">
    <source>
        <dbReference type="SAM" id="Phobius"/>
    </source>
</evidence>
<evidence type="ECO:0000256" key="1">
    <source>
        <dbReference type="ARBA" id="ARBA00022729"/>
    </source>
</evidence>
<accession>A0A8S3YLK9</accession>
<dbReference type="PROSITE" id="PS50814">
    <property type="entry name" value="WIF"/>
    <property type="match status" value="1"/>
</dbReference>
<evidence type="ECO:0000313" key="6">
    <source>
        <dbReference type="Proteomes" id="UP000678393"/>
    </source>
</evidence>
<evidence type="ECO:0000313" key="5">
    <source>
        <dbReference type="EMBL" id="CAG5117969.1"/>
    </source>
</evidence>
<dbReference type="InterPro" id="IPR003306">
    <property type="entry name" value="WIF"/>
</dbReference>
<evidence type="ECO:0000256" key="2">
    <source>
        <dbReference type="ARBA" id="ARBA00023180"/>
    </source>
</evidence>
<comment type="caution">
    <text evidence="5">The sequence shown here is derived from an EMBL/GenBank/DDBJ whole genome shotgun (WGS) entry which is preliminary data.</text>
</comment>
<dbReference type="Proteomes" id="UP000678393">
    <property type="component" value="Unassembled WGS sequence"/>
</dbReference>
<dbReference type="EMBL" id="CAJHNH020000480">
    <property type="protein sequence ID" value="CAG5117969.1"/>
    <property type="molecule type" value="Genomic_DNA"/>
</dbReference>
<feature type="transmembrane region" description="Helical" evidence="3">
    <location>
        <begin position="215"/>
        <end position="239"/>
    </location>
</feature>
<feature type="non-terminal residue" evidence="5">
    <location>
        <position position="254"/>
    </location>
</feature>
<dbReference type="Pfam" id="PF02019">
    <property type="entry name" value="WIF"/>
    <property type="match status" value="1"/>
</dbReference>
<sequence>MSSVYILRILVAFQGCLCLAGAYLNLYLSTQETYRLLGVHYELFYVRNGIINQYALSFDLPLQSHIDDIFFTWQSLRDEPQMFYKMSFNVSNSRAMSMPTANISLNGEVPNQISVFRVTLPCTGQINAEVHISIQMSISILSVSNPTLLNFKRKKVCLKKNSVWMSKDKDDNSMWLPNDKDLLNQYQLKFSNATFSLSPDDDSKEKDDLTTSTHIFYAAVACTCAVIILIALGVVAYYLNTQRTSDHYTKKINC</sequence>
<dbReference type="Gene3D" id="2.60.40.2170">
    <property type="entry name" value="Wnt, WIF domain"/>
    <property type="match status" value="1"/>
</dbReference>
<keyword evidence="6" id="KW-1185">Reference proteome</keyword>
<keyword evidence="3" id="KW-0472">Membrane</keyword>
<dbReference type="InterPro" id="IPR038677">
    <property type="entry name" value="WIF_sf"/>
</dbReference>
<feature type="transmembrane region" description="Helical" evidence="3">
    <location>
        <begin position="6"/>
        <end position="28"/>
    </location>
</feature>
<protein>
    <recommendedName>
        <fullName evidence="4">WIF domain-containing protein</fullName>
    </recommendedName>
</protein>
<keyword evidence="3" id="KW-0812">Transmembrane</keyword>
<reference evidence="5" key="1">
    <citation type="submission" date="2021-04" db="EMBL/GenBank/DDBJ databases">
        <authorList>
            <consortium name="Molecular Ecology Group"/>
        </authorList>
    </citation>
    <scope>NUCLEOTIDE SEQUENCE</scope>
</reference>
<keyword evidence="3" id="KW-1133">Transmembrane helix</keyword>
<evidence type="ECO:0000259" key="4">
    <source>
        <dbReference type="PROSITE" id="PS50814"/>
    </source>
</evidence>
<dbReference type="AlphaFoldDB" id="A0A8S3YLK9"/>
<keyword evidence="1" id="KW-0732">Signal</keyword>
<keyword evidence="2" id="KW-0325">Glycoprotein</keyword>
<name>A0A8S3YLK9_9EUPU</name>
<dbReference type="SMART" id="SM00469">
    <property type="entry name" value="WIF"/>
    <property type="match status" value="1"/>
</dbReference>
<gene>
    <name evidence="5" type="ORF">CUNI_LOCUS3527</name>
</gene>
<proteinExistence type="predicted"/>